<dbReference type="HAMAP" id="MF_02088">
    <property type="entry name" value="Q_prec_transport"/>
    <property type="match status" value="1"/>
</dbReference>
<keyword evidence="1" id="KW-0812">Transmembrane</keyword>
<keyword evidence="3" id="KW-1185">Reference proteome</keyword>
<keyword evidence="1" id="KW-1003">Cell membrane</keyword>
<evidence type="ECO:0000256" key="1">
    <source>
        <dbReference type="HAMAP-Rule" id="MF_02088"/>
    </source>
</evidence>
<comment type="similarity">
    <text evidence="1">Belongs to the vitamin uptake transporter (VUT/ECF) (TC 2.A.88) family. Q precursor transporter subfamily.</text>
</comment>
<dbReference type="Pfam" id="PF02592">
    <property type="entry name" value="Vut_1"/>
    <property type="match status" value="1"/>
</dbReference>
<dbReference type="PANTHER" id="PTHR34300">
    <property type="entry name" value="QUEUOSINE PRECURSOR TRANSPORTER-RELATED"/>
    <property type="match status" value="1"/>
</dbReference>
<feature type="transmembrane region" description="Helical" evidence="1">
    <location>
        <begin position="85"/>
        <end position="106"/>
    </location>
</feature>
<dbReference type="EMBL" id="OFSM01000004">
    <property type="protein sequence ID" value="SOY28176.1"/>
    <property type="molecule type" value="Genomic_DNA"/>
</dbReference>
<dbReference type="Proteomes" id="UP000236311">
    <property type="component" value="Unassembled WGS sequence"/>
</dbReference>
<feature type="transmembrane region" description="Helical" evidence="1">
    <location>
        <begin position="126"/>
        <end position="146"/>
    </location>
</feature>
<feature type="transmembrane region" description="Helical" evidence="1">
    <location>
        <begin position="30"/>
        <end position="52"/>
    </location>
</feature>
<dbReference type="OrthoDB" id="9805479at2"/>
<dbReference type="AlphaFoldDB" id="A0A2K4ZCI9"/>
<reference evidence="2 3" key="1">
    <citation type="submission" date="2018-01" db="EMBL/GenBank/DDBJ databases">
        <authorList>
            <person name="Gaut B.S."/>
            <person name="Morton B.R."/>
            <person name="Clegg M.T."/>
            <person name="Duvall M.R."/>
        </authorList>
    </citation>
    <scope>NUCLEOTIDE SEQUENCE [LARGE SCALE GENOMIC DNA]</scope>
    <source>
        <strain evidence="2">GP69</strain>
    </source>
</reference>
<feature type="transmembrane region" description="Helical" evidence="1">
    <location>
        <begin position="167"/>
        <end position="189"/>
    </location>
</feature>
<name>A0A2K4ZCI9_9FIRM</name>
<keyword evidence="1" id="KW-0813">Transport</keyword>
<evidence type="ECO:0000313" key="2">
    <source>
        <dbReference type="EMBL" id="SOY28176.1"/>
    </source>
</evidence>
<dbReference type="InterPro" id="IPR003744">
    <property type="entry name" value="YhhQ"/>
</dbReference>
<protein>
    <recommendedName>
        <fullName evidence="1">Probable queuosine precursor transporter</fullName>
        <shortName evidence="1">Q precursor transporter</shortName>
    </recommendedName>
</protein>
<feature type="transmembrane region" description="Helical" evidence="1">
    <location>
        <begin position="58"/>
        <end position="78"/>
    </location>
</feature>
<feature type="transmembrane region" description="Helical" evidence="1">
    <location>
        <begin position="6"/>
        <end position="25"/>
    </location>
</feature>
<feature type="transmembrane region" description="Helical" evidence="1">
    <location>
        <begin position="201"/>
        <end position="221"/>
    </location>
</feature>
<gene>
    <name evidence="2" type="ORF">AMURIS_00883</name>
</gene>
<proteinExistence type="inferred from homology"/>
<comment type="subcellular location">
    <subcellularLocation>
        <location evidence="1">Cell membrane</location>
        <topology evidence="1">Multi-pass membrane protein</topology>
    </subcellularLocation>
</comment>
<keyword evidence="1" id="KW-0472">Membrane</keyword>
<dbReference type="NCBIfam" id="TIGR00697">
    <property type="entry name" value="queuosine precursor transporter"/>
    <property type="match status" value="1"/>
</dbReference>
<organism evidence="2 3">
    <name type="scientific">Acetatifactor muris</name>
    <dbReference type="NCBI Taxonomy" id="879566"/>
    <lineage>
        <taxon>Bacteria</taxon>
        <taxon>Bacillati</taxon>
        <taxon>Bacillota</taxon>
        <taxon>Clostridia</taxon>
        <taxon>Lachnospirales</taxon>
        <taxon>Lachnospiraceae</taxon>
        <taxon>Acetatifactor</taxon>
    </lineage>
</organism>
<sequence length="240" mass="27145">MQNEILLLVSLFLTFSTVVFLFWLFQEQGLYLWTVLATIAANIEVLIMVTAFGMEMTLGNILFASTFLVTDILSELYGKKAAQTAVYLGIATSVIFIFLSQSWMLYVPNESDFATPAIRTVFSNTPRLMAVGIIVYVIVQLFDVWAYHKWWTFTKSKFGDSKKFLWLRNNGSTLVSQLLNTVLFTWGAFLGTYDTKTLVSIAVASYIIFVATSIADTPFVYAARYLHQKKQAVSTYAKSR</sequence>
<evidence type="ECO:0000313" key="3">
    <source>
        <dbReference type="Proteomes" id="UP000236311"/>
    </source>
</evidence>
<comment type="function">
    <text evidence="1">Involved in the import of queuosine (Q) precursors, required for Q precursor salvage.</text>
</comment>
<keyword evidence="1" id="KW-1133">Transmembrane helix</keyword>
<dbReference type="GO" id="GO:0005886">
    <property type="term" value="C:plasma membrane"/>
    <property type="evidence" value="ECO:0007669"/>
    <property type="project" value="UniProtKB-SubCell"/>
</dbReference>
<dbReference type="RefSeq" id="WP_103238296.1">
    <property type="nucleotide sequence ID" value="NZ_JANJZD010000004.1"/>
</dbReference>
<dbReference type="GO" id="GO:0022857">
    <property type="term" value="F:transmembrane transporter activity"/>
    <property type="evidence" value="ECO:0007669"/>
    <property type="project" value="UniProtKB-UniRule"/>
</dbReference>
<dbReference type="PANTHER" id="PTHR34300:SF2">
    <property type="entry name" value="QUEUOSINE PRECURSOR TRANSPORTER-RELATED"/>
    <property type="match status" value="1"/>
</dbReference>
<accession>A0A2K4ZCI9</accession>